<gene>
    <name evidence="16" type="ORF">EDWATA_04002</name>
</gene>
<dbReference type="AlphaFoldDB" id="D4FB31"/>
<comment type="pathway">
    <text evidence="3">Carbohydrate biosynthesis; gluconeogenesis.</text>
</comment>
<feature type="domain" description="Pyruvate phosphate dikinase AMP/ATP-binding" evidence="15">
    <location>
        <begin position="23"/>
        <end position="159"/>
    </location>
</feature>
<accession>D4FB31</accession>
<dbReference type="GO" id="GO:0008986">
    <property type="term" value="F:pyruvate, water dikinase activity"/>
    <property type="evidence" value="ECO:0007669"/>
    <property type="project" value="UniProtKB-EC"/>
</dbReference>
<evidence type="ECO:0000256" key="7">
    <source>
        <dbReference type="ARBA" id="ARBA00022679"/>
    </source>
</evidence>
<evidence type="ECO:0000256" key="9">
    <source>
        <dbReference type="ARBA" id="ARBA00022741"/>
    </source>
</evidence>
<dbReference type="GO" id="GO:0006094">
    <property type="term" value="P:gluconeogenesis"/>
    <property type="evidence" value="ECO:0007669"/>
    <property type="project" value="UniProtKB-UniPathway"/>
</dbReference>
<sequence>MSSNGAQLHHVVWYNQLGMHDVDRVGGKNASLGEMITNLSELGVSVPNGFATTAQAFNDFLEQSGVNQRIYALLDQTDIDDVDALARAGAQIRRWVVETPFPSALEHAIREAYTTLAADNAHASFAVRSSATAEDMPDASFAGQQETFLNVQGIEAVMTA</sequence>
<evidence type="ECO:0000256" key="8">
    <source>
        <dbReference type="ARBA" id="ARBA00022723"/>
    </source>
</evidence>
<protein>
    <recommendedName>
        <fullName evidence="6">Phosphoenolpyruvate synthase</fullName>
        <ecNumber evidence="5">2.7.9.2</ecNumber>
    </recommendedName>
    <alternativeName>
        <fullName evidence="13">Pyruvate, water dikinase</fullName>
    </alternativeName>
</protein>
<proteinExistence type="inferred from homology"/>
<dbReference type="PANTHER" id="PTHR43030:SF1">
    <property type="entry name" value="PHOSPHOENOLPYRUVATE SYNTHASE"/>
    <property type="match status" value="1"/>
</dbReference>
<dbReference type="Pfam" id="PF01326">
    <property type="entry name" value="PPDK_N"/>
    <property type="match status" value="1"/>
</dbReference>
<dbReference type="FunFam" id="3.30.1490.20:FF:000010">
    <property type="entry name" value="Phosphoenolpyruvate synthase"/>
    <property type="match status" value="1"/>
</dbReference>
<keyword evidence="16" id="KW-0670">Pyruvate</keyword>
<dbReference type="EC" id="2.7.9.2" evidence="5"/>
<dbReference type="Proteomes" id="UP000003692">
    <property type="component" value="Unassembled WGS sequence"/>
</dbReference>
<evidence type="ECO:0000256" key="13">
    <source>
        <dbReference type="ARBA" id="ARBA00033470"/>
    </source>
</evidence>
<keyword evidence="7 16" id="KW-0808">Transferase</keyword>
<evidence type="ECO:0000313" key="16">
    <source>
        <dbReference type="EMBL" id="EFE21030.1"/>
    </source>
</evidence>
<organism evidence="16 17">
    <name type="scientific">Edwardsiella tarda ATCC 23685</name>
    <dbReference type="NCBI Taxonomy" id="500638"/>
    <lineage>
        <taxon>Bacteria</taxon>
        <taxon>Pseudomonadati</taxon>
        <taxon>Pseudomonadota</taxon>
        <taxon>Gammaproteobacteria</taxon>
        <taxon>Enterobacterales</taxon>
        <taxon>Hafniaceae</taxon>
        <taxon>Edwardsiella</taxon>
    </lineage>
</organism>
<dbReference type="GO" id="GO:0046872">
    <property type="term" value="F:metal ion binding"/>
    <property type="evidence" value="ECO:0007669"/>
    <property type="project" value="UniProtKB-KW"/>
</dbReference>
<evidence type="ECO:0000256" key="1">
    <source>
        <dbReference type="ARBA" id="ARBA00001946"/>
    </source>
</evidence>
<dbReference type="InterPro" id="IPR013815">
    <property type="entry name" value="ATP_grasp_subdomain_1"/>
</dbReference>
<dbReference type="GO" id="GO:0005524">
    <property type="term" value="F:ATP binding"/>
    <property type="evidence" value="ECO:0007669"/>
    <property type="project" value="UniProtKB-KW"/>
</dbReference>
<keyword evidence="11" id="KW-0067">ATP-binding</keyword>
<evidence type="ECO:0000256" key="6">
    <source>
        <dbReference type="ARBA" id="ARBA00021623"/>
    </source>
</evidence>
<dbReference type="EMBL" id="ADGK01000315">
    <property type="protein sequence ID" value="EFE21030.1"/>
    <property type="molecule type" value="Genomic_DNA"/>
</dbReference>
<evidence type="ECO:0000256" key="14">
    <source>
        <dbReference type="ARBA" id="ARBA00047700"/>
    </source>
</evidence>
<comment type="caution">
    <text evidence="16">The sequence shown here is derived from an EMBL/GenBank/DDBJ whole genome shotgun (WGS) entry which is preliminary data.</text>
</comment>
<dbReference type="SUPFAM" id="SSF56059">
    <property type="entry name" value="Glutathione synthetase ATP-binding domain-like"/>
    <property type="match status" value="1"/>
</dbReference>
<comment type="cofactor">
    <cofactor evidence="1">
        <name>Mg(2+)</name>
        <dbReference type="ChEBI" id="CHEBI:18420"/>
    </cofactor>
</comment>
<evidence type="ECO:0000256" key="3">
    <source>
        <dbReference type="ARBA" id="ARBA00004742"/>
    </source>
</evidence>
<evidence type="ECO:0000256" key="12">
    <source>
        <dbReference type="ARBA" id="ARBA00022842"/>
    </source>
</evidence>
<reference evidence="16 17" key="1">
    <citation type="submission" date="2010-02" db="EMBL/GenBank/DDBJ databases">
        <authorList>
            <person name="Weinstock G."/>
            <person name="Sodergren E."/>
            <person name="Clifton S."/>
            <person name="Fulton L."/>
            <person name="Fulton B."/>
            <person name="Courtney L."/>
            <person name="Fronick C."/>
            <person name="Harrison M."/>
            <person name="Strong C."/>
            <person name="Farmer C."/>
            <person name="Delahaunty K."/>
            <person name="Markovic C."/>
            <person name="Hall O."/>
            <person name="Minx P."/>
            <person name="Tomlinson C."/>
            <person name="Mitreva M."/>
            <person name="Nelson J."/>
            <person name="Hou S."/>
            <person name="Wollam A."/>
            <person name="Pepin K.H."/>
            <person name="Johnson M."/>
            <person name="Bhonagiri V."/>
            <person name="Zhang X."/>
            <person name="Suruliraj S."/>
            <person name="Warren W."/>
            <person name="Chinwalla A."/>
            <person name="Mardis E.R."/>
            <person name="Wilson R.K."/>
        </authorList>
    </citation>
    <scope>NUCLEOTIDE SEQUENCE [LARGE SCALE GENOMIC DNA]</scope>
    <source>
        <strain evidence="16 17">ATCC 23685</strain>
    </source>
</reference>
<name>D4FB31_EDWTA</name>
<comment type="catalytic activity">
    <reaction evidence="14">
        <text>pyruvate + ATP + H2O = phosphoenolpyruvate + AMP + phosphate + 2 H(+)</text>
        <dbReference type="Rhea" id="RHEA:11364"/>
        <dbReference type="ChEBI" id="CHEBI:15361"/>
        <dbReference type="ChEBI" id="CHEBI:15377"/>
        <dbReference type="ChEBI" id="CHEBI:15378"/>
        <dbReference type="ChEBI" id="CHEBI:30616"/>
        <dbReference type="ChEBI" id="CHEBI:43474"/>
        <dbReference type="ChEBI" id="CHEBI:58702"/>
        <dbReference type="ChEBI" id="CHEBI:456215"/>
        <dbReference type="EC" id="2.7.9.2"/>
    </reaction>
</comment>
<dbReference type="UniPathway" id="UPA00138"/>
<comment type="similarity">
    <text evidence="4">Belongs to the PEP-utilizing enzyme family.</text>
</comment>
<dbReference type="InterPro" id="IPR006319">
    <property type="entry name" value="PEP_synth"/>
</dbReference>
<evidence type="ECO:0000259" key="15">
    <source>
        <dbReference type="Pfam" id="PF01326"/>
    </source>
</evidence>
<keyword evidence="12" id="KW-0460">Magnesium</keyword>
<dbReference type="HOGENOM" id="CLU_1794760_0_0_6"/>
<evidence type="ECO:0000256" key="5">
    <source>
        <dbReference type="ARBA" id="ARBA00011996"/>
    </source>
</evidence>
<dbReference type="PANTHER" id="PTHR43030">
    <property type="entry name" value="PHOSPHOENOLPYRUVATE SYNTHASE"/>
    <property type="match status" value="1"/>
</dbReference>
<evidence type="ECO:0000313" key="17">
    <source>
        <dbReference type="Proteomes" id="UP000003692"/>
    </source>
</evidence>
<comment type="function">
    <text evidence="2">Catalyzes the phosphorylation of pyruvate to phosphoenolpyruvate.</text>
</comment>
<evidence type="ECO:0000256" key="11">
    <source>
        <dbReference type="ARBA" id="ARBA00022840"/>
    </source>
</evidence>
<evidence type="ECO:0000256" key="2">
    <source>
        <dbReference type="ARBA" id="ARBA00002988"/>
    </source>
</evidence>
<keyword evidence="9" id="KW-0547">Nucleotide-binding</keyword>
<keyword evidence="10 16" id="KW-0418">Kinase</keyword>
<evidence type="ECO:0000256" key="4">
    <source>
        <dbReference type="ARBA" id="ARBA00007837"/>
    </source>
</evidence>
<dbReference type="InterPro" id="IPR002192">
    <property type="entry name" value="PPDK_AMP/ATP-bd"/>
</dbReference>
<feature type="non-terminal residue" evidence="16">
    <location>
        <position position="160"/>
    </location>
</feature>
<evidence type="ECO:0000256" key="10">
    <source>
        <dbReference type="ARBA" id="ARBA00022777"/>
    </source>
</evidence>
<dbReference type="RefSeq" id="WP_005291625.1">
    <property type="nucleotide sequence ID" value="NZ_GG739658.1"/>
</dbReference>
<keyword evidence="8" id="KW-0479">Metal-binding</keyword>
<dbReference type="Gene3D" id="3.30.1490.20">
    <property type="entry name" value="ATP-grasp fold, A domain"/>
    <property type="match status" value="1"/>
</dbReference>